<dbReference type="Proteomes" id="UP000287853">
    <property type="component" value="Unassembled WGS sequence"/>
</dbReference>
<dbReference type="EMBL" id="MTKO01000006">
    <property type="protein sequence ID" value="RWX48138.1"/>
    <property type="molecule type" value="Genomic_DNA"/>
</dbReference>
<name>A0A3S3QIA5_9BACT</name>
<organism evidence="1 2">
    <name type="scientific">Candidatus Electrothrix aarhusensis</name>
    <dbReference type="NCBI Taxonomy" id="1859131"/>
    <lineage>
        <taxon>Bacteria</taxon>
        <taxon>Pseudomonadati</taxon>
        <taxon>Thermodesulfobacteriota</taxon>
        <taxon>Desulfobulbia</taxon>
        <taxon>Desulfobulbales</taxon>
        <taxon>Desulfobulbaceae</taxon>
        <taxon>Candidatus Electrothrix</taxon>
    </lineage>
</organism>
<protein>
    <submittedName>
        <fullName evidence="1">Uncharacterized protein</fullName>
    </submittedName>
</protein>
<evidence type="ECO:0000313" key="1">
    <source>
        <dbReference type="EMBL" id="RWX48138.1"/>
    </source>
</evidence>
<dbReference type="AlphaFoldDB" id="A0A3S3QIA5"/>
<sequence>MDFGAGFPARWCVLINFPCVCLLSLRQGGCATVRCTI</sequence>
<comment type="caution">
    <text evidence="1">The sequence shown here is derived from an EMBL/GenBank/DDBJ whole genome shotgun (WGS) entry which is preliminary data.</text>
</comment>
<reference evidence="1 2" key="1">
    <citation type="submission" date="2017-01" db="EMBL/GenBank/DDBJ databases">
        <title>The cable genome- insights into the physiology and evolution of filamentous bacteria capable of sulfide oxidation via long distance electron transfer.</title>
        <authorList>
            <person name="Schreiber L."/>
            <person name="Bjerg J.T."/>
            <person name="Boggild A."/>
            <person name="Van De Vossenberg J."/>
            <person name="Meysman F."/>
            <person name="Nielsen L.P."/>
            <person name="Schramm A."/>
            <person name="Kjeldsen K.U."/>
        </authorList>
    </citation>
    <scope>NUCLEOTIDE SEQUENCE [LARGE SCALE GENOMIC DNA]</scope>
    <source>
        <strain evidence="1">MCF</strain>
    </source>
</reference>
<proteinExistence type="predicted"/>
<keyword evidence="2" id="KW-1185">Reference proteome</keyword>
<evidence type="ECO:0000313" key="2">
    <source>
        <dbReference type="Proteomes" id="UP000287853"/>
    </source>
</evidence>
<accession>A0A3S3QIA5</accession>
<gene>
    <name evidence="1" type="ORF">H206_05314</name>
</gene>